<dbReference type="RefSeq" id="WP_186995960.1">
    <property type="nucleotide sequence ID" value="NZ_JACOQK010000001.1"/>
</dbReference>
<reference evidence="3 4" key="1">
    <citation type="submission" date="2020-08" db="EMBL/GenBank/DDBJ databases">
        <title>Genome public.</title>
        <authorList>
            <person name="Liu C."/>
            <person name="Sun Q."/>
        </authorList>
    </citation>
    <scope>NUCLEOTIDE SEQUENCE [LARGE SCALE GENOMIC DNA]</scope>
    <source>
        <strain evidence="3 4">NSJ-27</strain>
    </source>
</reference>
<feature type="region of interest" description="Disordered" evidence="2">
    <location>
        <begin position="1"/>
        <end position="20"/>
    </location>
</feature>
<feature type="coiled-coil region" evidence="1">
    <location>
        <begin position="153"/>
        <end position="183"/>
    </location>
</feature>
<proteinExistence type="predicted"/>
<gene>
    <name evidence="3" type="ORF">H8Z77_01630</name>
</gene>
<evidence type="ECO:0000256" key="1">
    <source>
        <dbReference type="SAM" id="Coils"/>
    </source>
</evidence>
<keyword evidence="1" id="KW-0175">Coiled coil</keyword>
<accession>A0ABR7INL6</accession>
<comment type="caution">
    <text evidence="3">The sequence shown here is derived from an EMBL/GenBank/DDBJ whole genome shotgun (WGS) entry which is preliminary data.</text>
</comment>
<organism evidence="3 4">
    <name type="scientific">Clostridium facile</name>
    <dbReference type="NCBI Taxonomy" id="2763035"/>
    <lineage>
        <taxon>Bacteria</taxon>
        <taxon>Bacillati</taxon>
        <taxon>Bacillota</taxon>
        <taxon>Clostridia</taxon>
        <taxon>Eubacteriales</taxon>
        <taxon>Clostridiaceae</taxon>
        <taxon>Clostridium</taxon>
    </lineage>
</organism>
<keyword evidence="4" id="KW-1185">Reference proteome</keyword>
<dbReference type="Proteomes" id="UP000649151">
    <property type="component" value="Unassembled WGS sequence"/>
</dbReference>
<protein>
    <submittedName>
        <fullName evidence="3">Uncharacterized protein</fullName>
    </submittedName>
</protein>
<evidence type="ECO:0000256" key="2">
    <source>
        <dbReference type="SAM" id="MobiDB-lite"/>
    </source>
</evidence>
<name>A0ABR7INL6_9CLOT</name>
<sequence length="186" mass="21508">MSKKIPKASKIPSNDNKIVPPSINTKNKKISFSFESLERTEYFNLDGTCINWSSELFEMLKEVSTREKSELLSGKIKSYRIHDHRNATPPSKLPDGVSLNDFYQIRISKSKGAIHGVFYENIFYIVWLDPLHNMYPNDHYGGLRKIKPPSTCCRDREDSVKLLSAENEKLKAEKKELEELLEELLE</sequence>
<evidence type="ECO:0000313" key="4">
    <source>
        <dbReference type="Proteomes" id="UP000649151"/>
    </source>
</evidence>
<dbReference type="EMBL" id="JACOQK010000001">
    <property type="protein sequence ID" value="MBC5786724.1"/>
    <property type="molecule type" value="Genomic_DNA"/>
</dbReference>
<evidence type="ECO:0000313" key="3">
    <source>
        <dbReference type="EMBL" id="MBC5786724.1"/>
    </source>
</evidence>